<evidence type="ECO:0000256" key="3">
    <source>
        <dbReference type="ARBA" id="ARBA00004991"/>
    </source>
</evidence>
<dbReference type="CDD" id="cd02520">
    <property type="entry name" value="Glucosylceramide_synthase"/>
    <property type="match status" value="1"/>
</dbReference>
<evidence type="ECO:0000256" key="2">
    <source>
        <dbReference type="ARBA" id="ARBA00004760"/>
    </source>
</evidence>
<dbReference type="RefSeq" id="WP_141377580.1">
    <property type="nucleotide sequence ID" value="NZ_BAPL01000022.1"/>
</dbReference>
<evidence type="ECO:0000256" key="6">
    <source>
        <dbReference type="ARBA" id="ARBA00022692"/>
    </source>
</evidence>
<keyword evidence="8" id="KW-0472">Membrane</keyword>
<sequence length="392" mass="42865">MTTGVFPVLATVSAALAVIGCVQSALGAGLLARFRRRERIAPLTEVLPPVTVLKPLYGSEPLLEEALESFCTQDYPHMQILFGVRDADDPAVAIVQRLQERYPRLDMRLVVNPVLHGLNRKISNLMNILPYARHDVLVISDSDIHVSPDYLRQIVAALQTPRTGLVTTLYAGLTSANTIVQNLAACQINHNFLPGVMLSRYLGRQDCLGATMALRRTTLEAVGGLEALLPHVADDALLGRLILQHGQHIAIAGCMTWTTIAESSMTDLLRHELRWGRTVCTLAPAGYAASSIQLPLFWALLCAAFQPHAAWSLPFFWAIWGIRALTSYMIDRSVGARALWPLLLLPLRDWLSAAIMVGSASGTEVHWRGQTMHVAPHPTASTPATRSLSTGR</sequence>
<reference evidence="9 10" key="1">
    <citation type="submission" date="2019-06" db="EMBL/GenBank/DDBJ databases">
        <title>Whole genome shotgun sequence of Acetobacter peroxydans NBRC 13755.</title>
        <authorList>
            <person name="Hosoyama A."/>
            <person name="Uohara A."/>
            <person name="Ohji S."/>
            <person name="Ichikawa N."/>
        </authorList>
    </citation>
    <scope>NUCLEOTIDE SEQUENCE [LARGE SCALE GENOMIC DNA]</scope>
    <source>
        <strain evidence="9 10">NBRC 13755</strain>
    </source>
</reference>
<evidence type="ECO:0000313" key="10">
    <source>
        <dbReference type="Proteomes" id="UP000317730"/>
    </source>
</evidence>
<accession>A0A4Y3TYA8</accession>
<dbReference type="InterPro" id="IPR017835">
    <property type="entry name" value="Hopen-assoc_HpnI"/>
</dbReference>
<dbReference type="InterPro" id="IPR025993">
    <property type="entry name" value="Ceramide_glucosylTrfase"/>
</dbReference>
<dbReference type="NCBIfam" id="TIGR03472">
    <property type="entry name" value="HpnI"/>
    <property type="match status" value="1"/>
</dbReference>
<keyword evidence="6" id="KW-0812">Transmembrane</keyword>
<name>A0A4Y3TYA8_9PROT</name>
<keyword evidence="5 9" id="KW-0808">Transferase</keyword>
<comment type="pathway">
    <text evidence="2">Lipid metabolism; sphingolipid metabolism.</text>
</comment>
<dbReference type="Proteomes" id="UP000317730">
    <property type="component" value="Unassembled WGS sequence"/>
</dbReference>
<gene>
    <name evidence="9" type="ORF">APE01nite_22360</name>
</gene>
<dbReference type="GO" id="GO:0016020">
    <property type="term" value="C:membrane"/>
    <property type="evidence" value="ECO:0007669"/>
    <property type="project" value="UniProtKB-SubCell"/>
</dbReference>
<keyword evidence="4" id="KW-0328">Glycosyltransferase</keyword>
<dbReference type="AlphaFoldDB" id="A0A4Y3TYA8"/>
<evidence type="ECO:0000256" key="4">
    <source>
        <dbReference type="ARBA" id="ARBA00022676"/>
    </source>
</evidence>
<dbReference type="PANTHER" id="PTHR12726">
    <property type="entry name" value="CERAMIDE GLUCOSYLTRANSFERASE"/>
    <property type="match status" value="1"/>
</dbReference>
<dbReference type="SUPFAM" id="SSF53448">
    <property type="entry name" value="Nucleotide-diphospho-sugar transferases"/>
    <property type="match status" value="1"/>
</dbReference>
<dbReference type="PANTHER" id="PTHR12726:SF0">
    <property type="entry name" value="CERAMIDE GLUCOSYLTRANSFERASE"/>
    <property type="match status" value="1"/>
</dbReference>
<evidence type="ECO:0000256" key="8">
    <source>
        <dbReference type="ARBA" id="ARBA00023136"/>
    </source>
</evidence>
<evidence type="ECO:0000313" key="9">
    <source>
        <dbReference type="EMBL" id="GEB86439.1"/>
    </source>
</evidence>
<keyword evidence="10" id="KW-1185">Reference proteome</keyword>
<dbReference type="Pfam" id="PF13506">
    <property type="entry name" value="Glyco_transf_21"/>
    <property type="match status" value="1"/>
</dbReference>
<keyword evidence="7" id="KW-1133">Transmembrane helix</keyword>
<dbReference type="EMBL" id="BJMV01000013">
    <property type="protein sequence ID" value="GEB86439.1"/>
    <property type="molecule type" value="Genomic_DNA"/>
</dbReference>
<organism evidence="9 10">
    <name type="scientific">Acetobacter peroxydans</name>
    <dbReference type="NCBI Taxonomy" id="104098"/>
    <lineage>
        <taxon>Bacteria</taxon>
        <taxon>Pseudomonadati</taxon>
        <taxon>Pseudomonadota</taxon>
        <taxon>Alphaproteobacteria</taxon>
        <taxon>Acetobacterales</taxon>
        <taxon>Acetobacteraceae</taxon>
        <taxon>Acetobacter</taxon>
    </lineage>
</organism>
<evidence type="ECO:0000256" key="7">
    <source>
        <dbReference type="ARBA" id="ARBA00022989"/>
    </source>
</evidence>
<comment type="caution">
    <text evidence="9">The sequence shown here is derived from an EMBL/GenBank/DDBJ whole genome shotgun (WGS) entry which is preliminary data.</text>
</comment>
<comment type="pathway">
    <text evidence="3">Sphingolipid metabolism.</text>
</comment>
<proteinExistence type="predicted"/>
<dbReference type="Gene3D" id="3.90.550.10">
    <property type="entry name" value="Spore Coat Polysaccharide Biosynthesis Protein SpsA, Chain A"/>
    <property type="match status" value="1"/>
</dbReference>
<evidence type="ECO:0000256" key="1">
    <source>
        <dbReference type="ARBA" id="ARBA00004141"/>
    </source>
</evidence>
<comment type="subcellular location">
    <subcellularLocation>
        <location evidence="1">Membrane</location>
        <topology evidence="1">Multi-pass membrane protein</topology>
    </subcellularLocation>
</comment>
<dbReference type="InterPro" id="IPR029044">
    <property type="entry name" value="Nucleotide-diphossugar_trans"/>
</dbReference>
<dbReference type="GO" id="GO:0006679">
    <property type="term" value="P:glucosylceramide biosynthetic process"/>
    <property type="evidence" value="ECO:0007669"/>
    <property type="project" value="TreeGrafter"/>
</dbReference>
<protein>
    <submittedName>
        <fullName evidence="9">Glucosyltransferase</fullName>
    </submittedName>
</protein>
<dbReference type="OrthoDB" id="9814255at2"/>
<evidence type="ECO:0000256" key="5">
    <source>
        <dbReference type="ARBA" id="ARBA00022679"/>
    </source>
</evidence>
<dbReference type="GO" id="GO:0008120">
    <property type="term" value="F:ceramide glucosyltransferase activity"/>
    <property type="evidence" value="ECO:0007669"/>
    <property type="project" value="TreeGrafter"/>
</dbReference>